<keyword evidence="3" id="KW-0378">Hydrolase</keyword>
<sequence length="424" mass="48516">MKKLLTVCISILLSLQCFAQDEFVKVADGKLVINNQPYQYIGTNFWYGMNLGAFDQPRLIRELNRLQKIGVKNLRIMALSEGDKDTPWCMQPALQTAPGEFNEELLNGLDFLLVEMQKRDMKAVVCLNNFWPWSGGFSQYIKWTKGGTIPFPPPAENGDWHTYGKYASQFYENKDAQVLYQKAIEKIITRTNSITKANYTDDPTIMAWQLANEPENILRGNQLVEWINTTAAYIKSLDNKHLVTTGSEGYTPSENAGTDFEKDHLSENIDYMTFHIWVQNWGWYDPNNVEGTFDEAVAKAKKYIQQHIEVGNKLNKPIVLEEFGISRDQNDHSDQSSVTIRDQYFNIIFGELVQAIEKGDNTFVGCNFWAWGGEGRPSTPHSVWKTGDDLIGDPPHEYQGWYSVYETDKSTLKVIKKNNKKVGK</sequence>
<keyword evidence="8" id="KW-1185">Reference proteome</keyword>
<evidence type="ECO:0000256" key="1">
    <source>
        <dbReference type="ARBA" id="ARBA00001678"/>
    </source>
</evidence>
<comment type="catalytic activity">
    <reaction evidence="1">
        <text>Random hydrolysis of (1-&gt;4)-beta-D-mannosidic linkages in mannans, galactomannans and glucomannans.</text>
        <dbReference type="EC" id="3.2.1.78"/>
    </reaction>
</comment>
<dbReference type="InterPro" id="IPR045053">
    <property type="entry name" value="MAN-like"/>
</dbReference>
<dbReference type="PANTHER" id="PTHR31451">
    <property type="match status" value="1"/>
</dbReference>
<dbReference type="PANTHER" id="PTHR31451:SF40">
    <property type="entry name" value="GLYCOSIDE HYDROLASE FAMILY 5 DOMAIN-CONTAINING PROTEIN"/>
    <property type="match status" value="1"/>
</dbReference>
<protein>
    <recommendedName>
        <fullName evidence="2">mannan endo-1,4-beta-mannosidase</fullName>
        <ecNumber evidence="2">3.2.1.78</ecNumber>
    </recommendedName>
</protein>
<evidence type="ECO:0000313" key="7">
    <source>
        <dbReference type="EMBL" id="OHX67868.1"/>
    </source>
</evidence>
<feature type="chain" id="PRO_5010302217" description="mannan endo-1,4-beta-mannosidase" evidence="5">
    <location>
        <begin position="20"/>
        <end position="424"/>
    </location>
</feature>
<dbReference type="Proteomes" id="UP000179797">
    <property type="component" value="Unassembled WGS sequence"/>
</dbReference>
<dbReference type="AlphaFoldDB" id="A0A1S1Z3K9"/>
<evidence type="ECO:0000259" key="6">
    <source>
        <dbReference type="Pfam" id="PF26410"/>
    </source>
</evidence>
<dbReference type="SUPFAM" id="SSF51445">
    <property type="entry name" value="(Trans)glycosidases"/>
    <property type="match status" value="1"/>
</dbReference>
<organism evidence="7 8">
    <name type="scientific">Flammeovirga pacifica</name>
    <dbReference type="NCBI Taxonomy" id="915059"/>
    <lineage>
        <taxon>Bacteria</taxon>
        <taxon>Pseudomonadati</taxon>
        <taxon>Bacteroidota</taxon>
        <taxon>Cytophagia</taxon>
        <taxon>Cytophagales</taxon>
        <taxon>Flammeovirgaceae</taxon>
        <taxon>Flammeovirga</taxon>
    </lineage>
</organism>
<keyword evidence="4" id="KW-0326">Glycosidase</keyword>
<dbReference type="RefSeq" id="WP_044219751.1">
    <property type="nucleotide sequence ID" value="NZ_JRYR02000001.1"/>
</dbReference>
<dbReference type="Gene3D" id="3.20.20.80">
    <property type="entry name" value="Glycosidases"/>
    <property type="match status" value="1"/>
</dbReference>
<evidence type="ECO:0000256" key="3">
    <source>
        <dbReference type="ARBA" id="ARBA00022801"/>
    </source>
</evidence>
<dbReference type="GO" id="GO:0016985">
    <property type="term" value="F:mannan endo-1,4-beta-mannosidase activity"/>
    <property type="evidence" value="ECO:0007669"/>
    <property type="project" value="TreeGrafter"/>
</dbReference>
<dbReference type="EMBL" id="JRYR02000001">
    <property type="protein sequence ID" value="OHX67868.1"/>
    <property type="molecule type" value="Genomic_DNA"/>
</dbReference>
<name>A0A1S1Z3K9_FLAPC</name>
<dbReference type="InterPro" id="IPR017853">
    <property type="entry name" value="GH"/>
</dbReference>
<feature type="signal peptide" evidence="5">
    <location>
        <begin position="1"/>
        <end position="19"/>
    </location>
</feature>
<feature type="domain" description="Glycoside hydrolase family 5" evidence="6">
    <location>
        <begin position="22"/>
        <end position="423"/>
    </location>
</feature>
<evidence type="ECO:0000313" key="8">
    <source>
        <dbReference type="Proteomes" id="UP000179797"/>
    </source>
</evidence>
<keyword evidence="5" id="KW-0732">Signal</keyword>
<proteinExistence type="predicted"/>
<reference evidence="7 8" key="1">
    <citation type="journal article" date="2012" name="Int. J. Syst. Evol. Microbiol.">
        <title>Flammeovirga pacifica sp. nov., isolated from deep-sea sediment.</title>
        <authorList>
            <person name="Xu H."/>
            <person name="Fu Y."/>
            <person name="Yang N."/>
            <person name="Ding Z."/>
            <person name="Lai Q."/>
            <person name="Zeng R."/>
        </authorList>
    </citation>
    <scope>NUCLEOTIDE SEQUENCE [LARGE SCALE GENOMIC DNA]</scope>
    <source>
        <strain evidence="8">DSM 24597 / LMG 26175 / WPAGA1</strain>
    </source>
</reference>
<dbReference type="Pfam" id="PF26410">
    <property type="entry name" value="GH5_mannosidase"/>
    <property type="match status" value="1"/>
</dbReference>
<dbReference type="STRING" id="915059.NH26_16750"/>
<dbReference type="InterPro" id="IPR001547">
    <property type="entry name" value="Glyco_hydro_5"/>
</dbReference>
<comment type="caution">
    <text evidence="7">The sequence shown here is derived from an EMBL/GenBank/DDBJ whole genome shotgun (WGS) entry which is preliminary data.</text>
</comment>
<evidence type="ECO:0000256" key="2">
    <source>
        <dbReference type="ARBA" id="ARBA00012706"/>
    </source>
</evidence>
<accession>A0A1S1Z3K9</accession>
<evidence type="ECO:0000256" key="4">
    <source>
        <dbReference type="ARBA" id="ARBA00023295"/>
    </source>
</evidence>
<dbReference type="EC" id="3.2.1.78" evidence="2"/>
<evidence type="ECO:0000256" key="5">
    <source>
        <dbReference type="SAM" id="SignalP"/>
    </source>
</evidence>
<dbReference type="OrthoDB" id="9801493at2"/>
<gene>
    <name evidence="7" type="ORF">NH26_16750</name>
</gene>